<evidence type="ECO:0000313" key="1">
    <source>
        <dbReference type="EnsemblMetazoa" id="PPA13777.1"/>
    </source>
</evidence>
<reference evidence="2" key="1">
    <citation type="journal article" date="2008" name="Nat. Genet.">
        <title>The Pristionchus pacificus genome provides a unique perspective on nematode lifestyle and parasitism.</title>
        <authorList>
            <person name="Dieterich C."/>
            <person name="Clifton S.W."/>
            <person name="Schuster L.N."/>
            <person name="Chinwalla A."/>
            <person name="Delehaunty K."/>
            <person name="Dinkelacker I."/>
            <person name="Fulton L."/>
            <person name="Fulton R."/>
            <person name="Godfrey J."/>
            <person name="Minx P."/>
            <person name="Mitreva M."/>
            <person name="Roeseler W."/>
            <person name="Tian H."/>
            <person name="Witte H."/>
            <person name="Yang S.P."/>
            <person name="Wilson R.K."/>
            <person name="Sommer R.J."/>
        </authorList>
    </citation>
    <scope>NUCLEOTIDE SEQUENCE [LARGE SCALE GENOMIC DNA]</scope>
    <source>
        <strain evidence="2">PS312</strain>
    </source>
</reference>
<evidence type="ECO:0000313" key="2">
    <source>
        <dbReference type="Proteomes" id="UP000005239"/>
    </source>
</evidence>
<organism evidence="1 2">
    <name type="scientific">Pristionchus pacificus</name>
    <name type="common">Parasitic nematode worm</name>
    <dbReference type="NCBI Taxonomy" id="54126"/>
    <lineage>
        <taxon>Eukaryota</taxon>
        <taxon>Metazoa</taxon>
        <taxon>Ecdysozoa</taxon>
        <taxon>Nematoda</taxon>
        <taxon>Chromadorea</taxon>
        <taxon>Rhabditida</taxon>
        <taxon>Rhabditina</taxon>
        <taxon>Diplogasteromorpha</taxon>
        <taxon>Diplogasteroidea</taxon>
        <taxon>Neodiplogasteridae</taxon>
        <taxon>Pristionchus</taxon>
    </lineage>
</organism>
<dbReference type="EnsemblMetazoa" id="PPA13777.1">
    <property type="protein sequence ID" value="PPA13777.1"/>
    <property type="gene ID" value="WBGene00103331"/>
</dbReference>
<gene>
    <name evidence="1" type="primary">WBGene00103331</name>
</gene>
<accession>A0A2A6BVS3</accession>
<accession>A0A8R1YEH0</accession>
<dbReference type="Proteomes" id="UP000005239">
    <property type="component" value="Unassembled WGS sequence"/>
</dbReference>
<proteinExistence type="predicted"/>
<protein>
    <submittedName>
        <fullName evidence="1">Uncharacterized protein</fullName>
    </submittedName>
</protein>
<sequence>MNIGERATATPALTAKAFRKLTKPCIASYELRDECKTVEIRKLIFKMNPKKTTKKMNPLLKFIGSCFVNVELSECRKHTQLEQVSKILNGLQVDRLEISADKLTEEMMSHLLRTIQINKVAQLKQSVGTNTCKNFVSNLFEIASVLPAIWINQRTVPGDHTLKANFLCGEVNRDWAAIINLLMLGKKIWFEGTCAQYSLVLNKCTIITECEHTLFVTQTPFVMHHVYKSSI</sequence>
<name>A0A2A6BVS3_PRIPA</name>
<dbReference type="AlphaFoldDB" id="A0A2A6BVS3"/>
<keyword evidence="2" id="KW-1185">Reference proteome</keyword>
<reference evidence="1" key="2">
    <citation type="submission" date="2022-06" db="UniProtKB">
        <authorList>
            <consortium name="EnsemblMetazoa"/>
        </authorList>
    </citation>
    <scope>IDENTIFICATION</scope>
    <source>
        <strain evidence="1">PS312</strain>
    </source>
</reference>